<evidence type="ECO:0000256" key="1">
    <source>
        <dbReference type="SAM" id="MobiDB-lite"/>
    </source>
</evidence>
<dbReference type="InterPro" id="IPR058473">
    <property type="entry name" value="DUF8159"/>
</dbReference>
<sequence>MNRRHYLAAAGTLSVTVLAGCSSEDNGAPGDITDGSVPSTTQPSTPTQTAARTASEAVEKATTGSGASTETPIVDTPSTELSGDDYQVMFEEFLQSEGISVEEVAVEGDRAQIDYTMLATTQSEIVEEMGTVSGAYAALVDDGWQTSGLDATILASDGSVAGTFSLEADMAQAFANGEISNEEFGQTLIESLEVNGTSSGGNNGSSEQGALEILEHGPYQEEYSEGVRGIAQNTTDTTLDYAEVTIVFLDADGVQVGDSIDNTTNLAAGRKWQFDLPFLGNDWSAVADYELATDASVY</sequence>
<name>A0ABD6B0K4_9EURY</name>
<proteinExistence type="predicted"/>
<dbReference type="AlphaFoldDB" id="A0ABD6B0K4"/>
<feature type="compositionally biased region" description="Low complexity" evidence="1">
    <location>
        <begin position="38"/>
        <end position="55"/>
    </location>
</feature>
<evidence type="ECO:0000313" key="3">
    <source>
        <dbReference type="EMBL" id="MFD1515140.1"/>
    </source>
</evidence>
<dbReference type="RefSeq" id="WP_250875064.1">
    <property type="nucleotide sequence ID" value="NZ_JALXFV010000008.1"/>
</dbReference>
<keyword evidence="4" id="KW-1185">Reference proteome</keyword>
<feature type="compositionally biased region" description="Polar residues" evidence="1">
    <location>
        <begin position="62"/>
        <end position="78"/>
    </location>
</feature>
<dbReference type="EMBL" id="JBHUDC010000008">
    <property type="protein sequence ID" value="MFD1515140.1"/>
    <property type="molecule type" value="Genomic_DNA"/>
</dbReference>
<dbReference type="NCBIfam" id="NF038353">
    <property type="entry name" value="FxLYD_dom"/>
    <property type="match status" value="1"/>
</dbReference>
<accession>A0ABD6B0K4</accession>
<dbReference type="InterPro" id="IPR047676">
    <property type="entry name" value="FxLYD_dom"/>
</dbReference>
<feature type="region of interest" description="Disordered" evidence="1">
    <location>
        <begin position="26"/>
        <end position="78"/>
    </location>
</feature>
<gene>
    <name evidence="3" type="ORF">ACFSBT_17810</name>
</gene>
<dbReference type="PROSITE" id="PS51257">
    <property type="entry name" value="PROKAR_LIPOPROTEIN"/>
    <property type="match status" value="1"/>
</dbReference>
<dbReference type="Pfam" id="PF26490">
    <property type="entry name" value="DUF8159"/>
    <property type="match status" value="1"/>
</dbReference>
<evidence type="ECO:0000313" key="4">
    <source>
        <dbReference type="Proteomes" id="UP001597187"/>
    </source>
</evidence>
<organism evidence="3 4">
    <name type="scientific">Halomarina rubra</name>
    <dbReference type="NCBI Taxonomy" id="2071873"/>
    <lineage>
        <taxon>Archaea</taxon>
        <taxon>Methanobacteriati</taxon>
        <taxon>Methanobacteriota</taxon>
        <taxon>Stenosarchaea group</taxon>
        <taxon>Halobacteria</taxon>
        <taxon>Halobacteriales</taxon>
        <taxon>Natronomonadaceae</taxon>
        <taxon>Halomarina</taxon>
    </lineage>
</organism>
<feature type="domain" description="DUF8159" evidence="2">
    <location>
        <begin position="84"/>
        <end position="194"/>
    </location>
</feature>
<reference evidence="3 4" key="1">
    <citation type="journal article" date="2019" name="Int. J. Syst. Evol. Microbiol.">
        <title>The Global Catalogue of Microorganisms (GCM) 10K type strain sequencing project: providing services to taxonomists for standard genome sequencing and annotation.</title>
        <authorList>
            <consortium name="The Broad Institute Genomics Platform"/>
            <consortium name="The Broad Institute Genome Sequencing Center for Infectious Disease"/>
            <person name="Wu L."/>
            <person name="Ma J."/>
        </authorList>
    </citation>
    <scope>NUCLEOTIDE SEQUENCE [LARGE SCALE GENOMIC DNA]</scope>
    <source>
        <strain evidence="3 4">CGMCC 1.12563</strain>
    </source>
</reference>
<protein>
    <submittedName>
        <fullName evidence="3">FxLYD domain-containing protein</fullName>
    </submittedName>
</protein>
<dbReference type="Proteomes" id="UP001597187">
    <property type="component" value="Unassembled WGS sequence"/>
</dbReference>
<evidence type="ECO:0000259" key="2">
    <source>
        <dbReference type="Pfam" id="PF26490"/>
    </source>
</evidence>
<comment type="caution">
    <text evidence="3">The sequence shown here is derived from an EMBL/GenBank/DDBJ whole genome shotgun (WGS) entry which is preliminary data.</text>
</comment>